<accession>A0AAD9WMH0</accession>
<reference evidence="8" key="1">
    <citation type="journal article" date="2023" name="Plant J.">
        <title>Genome sequences and population genomics provide insights into the demographic history, inbreeding, and mutation load of two 'living fossil' tree species of Dipteronia.</title>
        <authorList>
            <person name="Feng Y."/>
            <person name="Comes H.P."/>
            <person name="Chen J."/>
            <person name="Zhu S."/>
            <person name="Lu R."/>
            <person name="Zhang X."/>
            <person name="Li P."/>
            <person name="Qiu J."/>
            <person name="Olsen K.M."/>
            <person name="Qiu Y."/>
        </authorList>
    </citation>
    <scope>NUCLEOTIDE SEQUENCE</scope>
    <source>
        <strain evidence="8">KIB01</strain>
    </source>
</reference>
<dbReference type="PROSITE" id="PS50033">
    <property type="entry name" value="UBX"/>
    <property type="match status" value="1"/>
</dbReference>
<dbReference type="InterPro" id="IPR029071">
    <property type="entry name" value="Ubiquitin-like_domsf"/>
</dbReference>
<feature type="region of interest" description="Disordered" evidence="5">
    <location>
        <begin position="1"/>
        <end position="110"/>
    </location>
</feature>
<dbReference type="SMART" id="SM00580">
    <property type="entry name" value="PUG"/>
    <property type="match status" value="1"/>
</dbReference>
<dbReference type="PANTHER" id="PTHR47694">
    <property type="entry name" value="PLANT UBX DOMAIN-CONTAINING PROTEIN 2"/>
    <property type="match status" value="1"/>
</dbReference>
<evidence type="ECO:0000313" key="9">
    <source>
        <dbReference type="Proteomes" id="UP001280121"/>
    </source>
</evidence>
<dbReference type="Gene3D" id="3.10.20.90">
    <property type="entry name" value="Phosphatidylinositol 3-kinase Catalytic Subunit, Chain A, domain 1"/>
    <property type="match status" value="1"/>
</dbReference>
<dbReference type="EMBL" id="JANJYI010000009">
    <property type="protein sequence ID" value="KAK2635415.1"/>
    <property type="molecule type" value="Genomic_DNA"/>
</dbReference>
<dbReference type="AlphaFoldDB" id="A0AAD9WMH0"/>
<evidence type="ECO:0008006" key="10">
    <source>
        <dbReference type="Google" id="ProtNLM"/>
    </source>
</evidence>
<evidence type="ECO:0000256" key="5">
    <source>
        <dbReference type="SAM" id="MobiDB-lite"/>
    </source>
</evidence>
<dbReference type="CDD" id="cd09212">
    <property type="entry name" value="PUB"/>
    <property type="match status" value="1"/>
</dbReference>
<keyword evidence="2" id="KW-0833">Ubl conjugation pathway</keyword>
<keyword evidence="9" id="KW-1185">Reference proteome</keyword>
<feature type="compositionally biased region" description="Polar residues" evidence="5">
    <location>
        <begin position="36"/>
        <end position="46"/>
    </location>
</feature>
<dbReference type="PROSITE" id="PS50157">
    <property type="entry name" value="ZINC_FINGER_C2H2_2"/>
    <property type="match status" value="1"/>
</dbReference>
<dbReference type="InterPro" id="IPR018997">
    <property type="entry name" value="PUB_domain"/>
</dbReference>
<evidence type="ECO:0000259" key="7">
    <source>
        <dbReference type="PROSITE" id="PS50157"/>
    </source>
</evidence>
<dbReference type="PANTHER" id="PTHR47694:SF1">
    <property type="entry name" value="PLANT UBX DOMAIN-CONTAINING PROTEIN 2"/>
    <property type="match status" value="1"/>
</dbReference>
<name>A0AAD9WMH0_9ROSI</name>
<dbReference type="GO" id="GO:0008270">
    <property type="term" value="F:zinc ion binding"/>
    <property type="evidence" value="ECO:0007669"/>
    <property type="project" value="UniProtKB-KW"/>
</dbReference>
<evidence type="ECO:0000256" key="2">
    <source>
        <dbReference type="ARBA" id="ARBA00022786"/>
    </source>
</evidence>
<dbReference type="SUPFAM" id="SSF143503">
    <property type="entry name" value="PUG domain-like"/>
    <property type="match status" value="1"/>
</dbReference>
<dbReference type="Gene3D" id="1.20.58.2190">
    <property type="match status" value="1"/>
</dbReference>
<dbReference type="GO" id="GO:0050832">
    <property type="term" value="P:defense response to fungus"/>
    <property type="evidence" value="ECO:0007669"/>
    <property type="project" value="TreeGrafter"/>
</dbReference>
<protein>
    <recommendedName>
        <fullName evidence="10">UBX domain-containing protein</fullName>
    </recommendedName>
</protein>
<dbReference type="Pfam" id="PF09409">
    <property type="entry name" value="PUB"/>
    <property type="match status" value="1"/>
</dbReference>
<comment type="caution">
    <text evidence="8">The sequence shown here is derived from an EMBL/GenBank/DDBJ whole genome shotgun (WGS) entry which is preliminary data.</text>
</comment>
<dbReference type="GO" id="GO:0016020">
    <property type="term" value="C:membrane"/>
    <property type="evidence" value="ECO:0007669"/>
    <property type="project" value="UniProtKB-SubCell"/>
</dbReference>
<feature type="domain" description="UBX" evidence="6">
    <location>
        <begin position="365"/>
        <end position="449"/>
    </location>
</feature>
<sequence length="474" mass="52725">MGDMKDKMKGFMKKVNNLTSSSSSSGKFKGQGRVLGSSSAGPNNPNLARPSTHYLNPNLNPKPTPPNPSSSSSNRNNSSLPRKPLASDENKSGSVNVQGSNPKPVNGFDPYDSLITTGKRSQNGYSLNVFECPICGHSFRTEDEVSQHVESCVNSSNNENSIDNNDAKVVGVLADESKTEIEVCVGGFLSGSPNEASVEVVRTLLRNVVREPENGKFRRIRMSNPRIREAIGEVVGGVELLEVIGFELRDEGGEMWAVMEVPDEKRIGLITKVIELLGPRKVESSNEAPAKNGERVEPEKFDRQVKVFFAVPENVAARIQLPDSFYNLSIVELKREAESRKKRIDESQLLIPKSYREKQAQAVKKRHSKTMIRIQFPDQVVLQAVFRPWEQTTALYEFVSNSLKEPSLQFELVHPIPVRRRVIHRFAAEGKKPTTLEDEDLVPSALVKFKPVETDFVVFTGLCNELLEIIEPLV</sequence>
<keyword evidence="4" id="KW-0479">Metal-binding</keyword>
<dbReference type="FunFam" id="3.10.20.90:FF:000185">
    <property type="entry name" value="UBX domain-containing protein 6"/>
    <property type="match status" value="1"/>
</dbReference>
<feature type="domain" description="C2H2-type" evidence="7">
    <location>
        <begin position="130"/>
        <end position="159"/>
    </location>
</feature>
<evidence type="ECO:0000256" key="1">
    <source>
        <dbReference type="ARBA" id="ARBA00004170"/>
    </source>
</evidence>
<evidence type="ECO:0000259" key="6">
    <source>
        <dbReference type="PROSITE" id="PS50033"/>
    </source>
</evidence>
<dbReference type="InterPro" id="IPR036339">
    <property type="entry name" value="PUB-like_dom_sf"/>
</dbReference>
<evidence type="ECO:0000256" key="4">
    <source>
        <dbReference type="PROSITE-ProRule" id="PRU00042"/>
    </source>
</evidence>
<dbReference type="InterPro" id="IPR001012">
    <property type="entry name" value="UBX_dom"/>
</dbReference>
<feature type="compositionally biased region" description="Low complexity" evidence="5">
    <location>
        <begin position="69"/>
        <end position="84"/>
    </location>
</feature>
<keyword evidence="4" id="KW-0863">Zinc-finger</keyword>
<gene>
    <name evidence="8" type="ORF">Ddye_030207</name>
</gene>
<dbReference type="InterPro" id="IPR013087">
    <property type="entry name" value="Znf_C2H2_type"/>
</dbReference>
<evidence type="ECO:0000256" key="3">
    <source>
        <dbReference type="ARBA" id="ARBA00023136"/>
    </source>
</evidence>
<keyword evidence="4" id="KW-0862">Zinc</keyword>
<evidence type="ECO:0000313" key="8">
    <source>
        <dbReference type="EMBL" id="KAK2635415.1"/>
    </source>
</evidence>
<keyword evidence="3" id="KW-0472">Membrane</keyword>
<dbReference type="Pfam" id="PF00789">
    <property type="entry name" value="UBX"/>
    <property type="match status" value="1"/>
</dbReference>
<comment type="subcellular location">
    <subcellularLocation>
        <location evidence="1">Membrane</location>
        <topology evidence="1">Peripheral membrane protein</topology>
    </subcellularLocation>
</comment>
<dbReference type="Proteomes" id="UP001280121">
    <property type="component" value="Unassembled WGS sequence"/>
</dbReference>
<proteinExistence type="predicted"/>
<dbReference type="SUPFAM" id="SSF54236">
    <property type="entry name" value="Ubiquitin-like"/>
    <property type="match status" value="1"/>
</dbReference>
<organism evidence="8 9">
    <name type="scientific">Dipteronia dyeriana</name>
    <dbReference type="NCBI Taxonomy" id="168575"/>
    <lineage>
        <taxon>Eukaryota</taxon>
        <taxon>Viridiplantae</taxon>
        <taxon>Streptophyta</taxon>
        <taxon>Embryophyta</taxon>
        <taxon>Tracheophyta</taxon>
        <taxon>Spermatophyta</taxon>
        <taxon>Magnoliopsida</taxon>
        <taxon>eudicotyledons</taxon>
        <taxon>Gunneridae</taxon>
        <taxon>Pentapetalae</taxon>
        <taxon>rosids</taxon>
        <taxon>malvids</taxon>
        <taxon>Sapindales</taxon>
        <taxon>Sapindaceae</taxon>
        <taxon>Hippocastanoideae</taxon>
        <taxon>Acereae</taxon>
        <taxon>Dipteronia</taxon>
    </lineage>
</organism>
<feature type="compositionally biased region" description="Polar residues" evidence="5">
    <location>
        <begin position="92"/>
        <end position="103"/>
    </location>
</feature>